<feature type="transmembrane region" description="Helical" evidence="6">
    <location>
        <begin position="134"/>
        <end position="152"/>
    </location>
</feature>
<organism evidence="8 9">
    <name type="scientific">Conoideocrella luteorostrata</name>
    <dbReference type="NCBI Taxonomy" id="1105319"/>
    <lineage>
        <taxon>Eukaryota</taxon>
        <taxon>Fungi</taxon>
        <taxon>Dikarya</taxon>
        <taxon>Ascomycota</taxon>
        <taxon>Pezizomycotina</taxon>
        <taxon>Sordariomycetes</taxon>
        <taxon>Hypocreomycetidae</taxon>
        <taxon>Hypocreales</taxon>
        <taxon>Clavicipitaceae</taxon>
        <taxon>Conoideocrella</taxon>
    </lineage>
</organism>
<dbReference type="InterPro" id="IPR020846">
    <property type="entry name" value="MFS_dom"/>
</dbReference>
<feature type="transmembrane region" description="Helical" evidence="6">
    <location>
        <begin position="158"/>
        <end position="184"/>
    </location>
</feature>
<dbReference type="SUPFAM" id="SSF103473">
    <property type="entry name" value="MFS general substrate transporter"/>
    <property type="match status" value="1"/>
</dbReference>
<evidence type="ECO:0000259" key="7">
    <source>
        <dbReference type="PROSITE" id="PS50850"/>
    </source>
</evidence>
<dbReference type="PANTHER" id="PTHR23501">
    <property type="entry name" value="MAJOR FACILITATOR SUPERFAMILY"/>
    <property type="match status" value="1"/>
</dbReference>
<evidence type="ECO:0000313" key="8">
    <source>
        <dbReference type="EMBL" id="KAK2591337.1"/>
    </source>
</evidence>
<evidence type="ECO:0000256" key="3">
    <source>
        <dbReference type="ARBA" id="ARBA00022989"/>
    </source>
</evidence>
<dbReference type="GO" id="GO:0000329">
    <property type="term" value="C:fungal-type vacuole membrane"/>
    <property type="evidence" value="ECO:0007669"/>
    <property type="project" value="TreeGrafter"/>
</dbReference>
<name>A0AAJ0CGP9_9HYPO</name>
<feature type="region of interest" description="Disordered" evidence="5">
    <location>
        <begin position="27"/>
        <end position="49"/>
    </location>
</feature>
<dbReference type="PANTHER" id="PTHR23501:SF67">
    <property type="entry name" value="MFS MULTIDRUG EFFLUX TRANSPORTER (EUROFUNG)"/>
    <property type="match status" value="1"/>
</dbReference>
<protein>
    <recommendedName>
        <fullName evidence="7">Major facilitator superfamily (MFS) profile domain-containing protein</fullName>
    </recommendedName>
</protein>
<keyword evidence="9" id="KW-1185">Reference proteome</keyword>
<keyword evidence="4 6" id="KW-0472">Membrane</keyword>
<dbReference type="InterPro" id="IPR011701">
    <property type="entry name" value="MFS"/>
</dbReference>
<evidence type="ECO:0000256" key="6">
    <source>
        <dbReference type="SAM" id="Phobius"/>
    </source>
</evidence>
<feature type="transmembrane region" description="Helical" evidence="6">
    <location>
        <begin position="105"/>
        <end position="122"/>
    </location>
</feature>
<proteinExistence type="predicted"/>
<evidence type="ECO:0000256" key="5">
    <source>
        <dbReference type="SAM" id="MobiDB-lite"/>
    </source>
</evidence>
<feature type="non-terminal residue" evidence="8">
    <location>
        <position position="224"/>
    </location>
</feature>
<dbReference type="PROSITE" id="PS50850">
    <property type="entry name" value="MFS"/>
    <property type="match status" value="1"/>
</dbReference>
<comment type="caution">
    <text evidence="8">The sequence shown here is derived from an EMBL/GenBank/DDBJ whole genome shotgun (WGS) entry which is preliminary data.</text>
</comment>
<dbReference type="EMBL" id="JASWJB010000345">
    <property type="protein sequence ID" value="KAK2591337.1"/>
    <property type="molecule type" value="Genomic_DNA"/>
</dbReference>
<comment type="subcellular location">
    <subcellularLocation>
        <location evidence="1">Membrane</location>
        <topology evidence="1">Multi-pass membrane protein</topology>
    </subcellularLocation>
</comment>
<evidence type="ECO:0000313" key="9">
    <source>
        <dbReference type="Proteomes" id="UP001251528"/>
    </source>
</evidence>
<dbReference type="AlphaFoldDB" id="A0AAJ0CGP9"/>
<keyword evidence="2 6" id="KW-0812">Transmembrane</keyword>
<keyword evidence="3 6" id="KW-1133">Transmembrane helix</keyword>
<evidence type="ECO:0000256" key="1">
    <source>
        <dbReference type="ARBA" id="ARBA00004141"/>
    </source>
</evidence>
<feature type="transmembrane region" description="Helical" evidence="6">
    <location>
        <begin position="196"/>
        <end position="222"/>
    </location>
</feature>
<feature type="compositionally biased region" description="Polar residues" evidence="5">
    <location>
        <begin position="27"/>
        <end position="47"/>
    </location>
</feature>
<evidence type="ECO:0000256" key="2">
    <source>
        <dbReference type="ARBA" id="ARBA00022692"/>
    </source>
</evidence>
<dbReference type="Proteomes" id="UP001251528">
    <property type="component" value="Unassembled WGS sequence"/>
</dbReference>
<dbReference type="Pfam" id="PF07690">
    <property type="entry name" value="MFS_1"/>
    <property type="match status" value="1"/>
</dbReference>
<dbReference type="GO" id="GO:0015174">
    <property type="term" value="F:basic amino acid transmembrane transporter activity"/>
    <property type="evidence" value="ECO:0007669"/>
    <property type="project" value="TreeGrafter"/>
</dbReference>
<gene>
    <name evidence="8" type="ORF">QQS21_010990</name>
</gene>
<evidence type="ECO:0000256" key="4">
    <source>
        <dbReference type="ARBA" id="ARBA00023136"/>
    </source>
</evidence>
<feature type="transmembrane region" description="Helical" evidence="6">
    <location>
        <begin position="65"/>
        <end position="85"/>
    </location>
</feature>
<feature type="domain" description="Major facilitator superfamily (MFS) profile" evidence="7">
    <location>
        <begin position="68"/>
        <end position="224"/>
    </location>
</feature>
<sequence length="224" mass="23788">MRYPRHHDNEDSHSQLLEEDYELQRYESGNSSGANNHTPSANGSSNEELGLNQADFTNKVSKSTFFIIVAAILLSNFSAAVDTGLSASTHTTVAASFNHTNLQAWPVNAFVLASMIVQPLYGRFSDVMGRKIPYVTASCLFSLGIAASSVAPTWEVLIAARALCGIGSAGVTTMGSVVLTDTVGLSKRGYYQSLNYAVYGGGTALGSACGGSIVELLGWGWIYK</sequence>
<dbReference type="Gene3D" id="1.20.1250.20">
    <property type="entry name" value="MFS general substrate transporter like domains"/>
    <property type="match status" value="1"/>
</dbReference>
<dbReference type="InterPro" id="IPR036259">
    <property type="entry name" value="MFS_trans_sf"/>
</dbReference>
<reference evidence="8" key="1">
    <citation type="submission" date="2023-06" db="EMBL/GenBank/DDBJ databases">
        <title>Conoideocrella luteorostrata (Hypocreales: Clavicipitaceae), a potential biocontrol fungus for elongate hemlock scale in United States Christmas tree production areas.</title>
        <authorList>
            <person name="Barrett H."/>
            <person name="Lovett B."/>
            <person name="Macias A.M."/>
            <person name="Stajich J.E."/>
            <person name="Kasson M.T."/>
        </authorList>
    </citation>
    <scope>NUCLEOTIDE SEQUENCE</scope>
    <source>
        <strain evidence="8">ARSEF 14590</strain>
    </source>
</reference>
<accession>A0AAJ0CGP9</accession>